<protein>
    <submittedName>
        <fullName evidence="1">Uncharacterized protein</fullName>
    </submittedName>
</protein>
<sequence>MNAHRPHPFLQSMVPLNNRLRSAIPSAQVEQTRALPLPRKTRARAARRAALAAPSSRPSPLLAIPTEIGLEIMELALVATPATTLAVVSKKFNALVCKIFYRTVILDHPSRIVLFHRTVRSATSPESPRTHVRTLAVTSRWHYTTETRTMLDEIVGACPALRVLALPRPGILASPLISGIQLVDITLQKFDAETPFEWDPQFAQAVDDPASALCQKLTHLRICEPSPVWHSPLATLEFFGTLENLTHLALARRVYLRSEMTPNDAVFVREIRSILGSRPALQMLVVSVFPARWPDPTRAACSLCSAHCICRALSRVAEADSRLVILFAGWNTLVEQSEYGFPDFITTAPPAVNHGPWRPAGSMSFWENWRISDKRVVPMTAGWEPEILPDAVRWTYLTTPNEIFNGHNFWEHWSKFVQHPVDERFETI</sequence>
<accession>A0AAD7KC95</accession>
<keyword evidence="2" id="KW-1185">Reference proteome</keyword>
<comment type="caution">
    <text evidence="1">The sequence shown here is derived from an EMBL/GenBank/DDBJ whole genome shotgun (WGS) entry which is preliminary data.</text>
</comment>
<evidence type="ECO:0000313" key="1">
    <source>
        <dbReference type="EMBL" id="KAJ7782656.1"/>
    </source>
</evidence>
<dbReference type="AlphaFoldDB" id="A0AAD7KC95"/>
<name>A0AAD7KC95_9AGAR</name>
<dbReference type="EMBL" id="JARKIB010000003">
    <property type="protein sequence ID" value="KAJ7782656.1"/>
    <property type="molecule type" value="Genomic_DNA"/>
</dbReference>
<dbReference type="Proteomes" id="UP001215598">
    <property type="component" value="Unassembled WGS sequence"/>
</dbReference>
<reference evidence="1" key="1">
    <citation type="submission" date="2023-03" db="EMBL/GenBank/DDBJ databases">
        <title>Massive genome expansion in bonnet fungi (Mycena s.s.) driven by repeated elements and novel gene families across ecological guilds.</title>
        <authorList>
            <consortium name="Lawrence Berkeley National Laboratory"/>
            <person name="Harder C.B."/>
            <person name="Miyauchi S."/>
            <person name="Viragh M."/>
            <person name="Kuo A."/>
            <person name="Thoen E."/>
            <person name="Andreopoulos B."/>
            <person name="Lu D."/>
            <person name="Skrede I."/>
            <person name="Drula E."/>
            <person name="Henrissat B."/>
            <person name="Morin E."/>
            <person name="Kohler A."/>
            <person name="Barry K."/>
            <person name="LaButti K."/>
            <person name="Morin E."/>
            <person name="Salamov A."/>
            <person name="Lipzen A."/>
            <person name="Mereny Z."/>
            <person name="Hegedus B."/>
            <person name="Baldrian P."/>
            <person name="Stursova M."/>
            <person name="Weitz H."/>
            <person name="Taylor A."/>
            <person name="Grigoriev I.V."/>
            <person name="Nagy L.G."/>
            <person name="Martin F."/>
            <person name="Kauserud H."/>
        </authorList>
    </citation>
    <scope>NUCLEOTIDE SEQUENCE</scope>
    <source>
        <strain evidence="1">CBHHK182m</strain>
    </source>
</reference>
<gene>
    <name evidence="1" type="ORF">B0H16DRAFT_1493883</name>
</gene>
<organism evidence="1 2">
    <name type="scientific">Mycena metata</name>
    <dbReference type="NCBI Taxonomy" id="1033252"/>
    <lineage>
        <taxon>Eukaryota</taxon>
        <taxon>Fungi</taxon>
        <taxon>Dikarya</taxon>
        <taxon>Basidiomycota</taxon>
        <taxon>Agaricomycotina</taxon>
        <taxon>Agaricomycetes</taxon>
        <taxon>Agaricomycetidae</taxon>
        <taxon>Agaricales</taxon>
        <taxon>Marasmiineae</taxon>
        <taxon>Mycenaceae</taxon>
        <taxon>Mycena</taxon>
    </lineage>
</organism>
<proteinExistence type="predicted"/>
<evidence type="ECO:0000313" key="2">
    <source>
        <dbReference type="Proteomes" id="UP001215598"/>
    </source>
</evidence>